<reference evidence="1 2" key="1">
    <citation type="submission" date="2024-02" db="EMBL/GenBank/DDBJ databases">
        <title>First draft genome assembly of two strains of Seiridium cardinale.</title>
        <authorList>
            <person name="Emiliani G."/>
            <person name="Scali E."/>
        </authorList>
    </citation>
    <scope>NUCLEOTIDE SEQUENCE [LARGE SCALE GENOMIC DNA]</scope>
    <source>
        <strain evidence="1 2">BM-138-000479</strain>
    </source>
</reference>
<sequence length="101" mass="10795">MDNSAAPCQHIGLANWRFPTDLQQCDPQAMRKAYDPFCSAMKETPALNGSGSFFLIEGYSLAGVKAVPSATTVYGNRDGKSVVSPVRRWTPSDAEVAQAAA</sequence>
<gene>
    <name evidence="1" type="ORF">SCAR479_02928</name>
</gene>
<organism evidence="1 2">
    <name type="scientific">Seiridium cardinale</name>
    <dbReference type="NCBI Taxonomy" id="138064"/>
    <lineage>
        <taxon>Eukaryota</taxon>
        <taxon>Fungi</taxon>
        <taxon>Dikarya</taxon>
        <taxon>Ascomycota</taxon>
        <taxon>Pezizomycotina</taxon>
        <taxon>Sordariomycetes</taxon>
        <taxon>Xylariomycetidae</taxon>
        <taxon>Amphisphaeriales</taxon>
        <taxon>Sporocadaceae</taxon>
        <taxon>Seiridium</taxon>
    </lineage>
</organism>
<evidence type="ECO:0000313" key="2">
    <source>
        <dbReference type="Proteomes" id="UP001465668"/>
    </source>
</evidence>
<name>A0ABR2Y2I2_9PEZI</name>
<evidence type="ECO:0000313" key="1">
    <source>
        <dbReference type="EMBL" id="KAK9780291.1"/>
    </source>
</evidence>
<proteinExistence type="predicted"/>
<keyword evidence="2" id="KW-1185">Reference proteome</keyword>
<protein>
    <submittedName>
        <fullName evidence="1">Uncharacterized protein</fullName>
    </submittedName>
</protein>
<dbReference type="Proteomes" id="UP001465668">
    <property type="component" value="Unassembled WGS sequence"/>
</dbReference>
<comment type="caution">
    <text evidence="1">The sequence shown here is derived from an EMBL/GenBank/DDBJ whole genome shotgun (WGS) entry which is preliminary data.</text>
</comment>
<dbReference type="EMBL" id="JARVKM010000007">
    <property type="protein sequence ID" value="KAK9780291.1"/>
    <property type="molecule type" value="Genomic_DNA"/>
</dbReference>
<accession>A0ABR2Y2I2</accession>